<name>A0A423DSI0_9PSED</name>
<keyword evidence="2" id="KW-1185">Reference proteome</keyword>
<organism evidence="1 2">
    <name type="scientific">Pseudomonas vranovensis</name>
    <dbReference type="NCBI Taxonomy" id="321661"/>
    <lineage>
        <taxon>Bacteria</taxon>
        <taxon>Pseudomonadati</taxon>
        <taxon>Pseudomonadota</taxon>
        <taxon>Gammaproteobacteria</taxon>
        <taxon>Pseudomonadales</taxon>
        <taxon>Pseudomonadaceae</taxon>
        <taxon>Pseudomonas</taxon>
    </lineage>
</organism>
<comment type="caution">
    <text evidence="1">The sequence shown here is derived from an EMBL/GenBank/DDBJ whole genome shotgun (WGS) entry which is preliminary data.</text>
</comment>
<accession>A0A423DSI0</accession>
<gene>
    <name evidence="1" type="ORF">BHU25_10840</name>
</gene>
<dbReference type="RefSeq" id="WP_123565787.1">
    <property type="nucleotide sequence ID" value="NZ_MOAM01000016.1"/>
</dbReference>
<evidence type="ECO:0000313" key="1">
    <source>
        <dbReference type="EMBL" id="ROL74702.1"/>
    </source>
</evidence>
<evidence type="ECO:0000313" key="2">
    <source>
        <dbReference type="Proteomes" id="UP000285286"/>
    </source>
</evidence>
<protein>
    <submittedName>
        <fullName evidence="1">Uncharacterized protein</fullName>
    </submittedName>
</protein>
<proteinExistence type="predicted"/>
<reference evidence="1 2" key="1">
    <citation type="submission" date="2016-10" db="EMBL/GenBank/DDBJ databases">
        <title>Comparative genome analysis of multiple Pseudomonas spp. focuses on biocontrol and plant growth promoting traits.</title>
        <authorList>
            <person name="Tao X.-Y."/>
            <person name="Taylor C.G."/>
        </authorList>
    </citation>
    <scope>NUCLEOTIDE SEQUENCE [LARGE SCALE GENOMIC DNA]</scope>
    <source>
        <strain evidence="1 2">15D11</strain>
    </source>
</reference>
<dbReference type="AlphaFoldDB" id="A0A423DSI0"/>
<dbReference type="Proteomes" id="UP000285286">
    <property type="component" value="Unassembled WGS sequence"/>
</dbReference>
<dbReference type="EMBL" id="MOAM01000016">
    <property type="protein sequence ID" value="ROL74702.1"/>
    <property type="molecule type" value="Genomic_DNA"/>
</dbReference>
<sequence length="110" mass="11577">MEPVKVGKYFFNGHPTAVTQVINPAENKEGVYLRTTTLCTGGGTLNLYSGPVAPAYLGDPAVHAIFGGVDGGNNSQYTLPFPLFIPAGYGLWTVANNAIAAISLSWDFLA</sequence>